<dbReference type="AlphaFoldDB" id="A0A223ARB3"/>
<evidence type="ECO:0000313" key="1">
    <source>
        <dbReference type="EMBL" id="ASS37501.1"/>
    </source>
</evidence>
<evidence type="ECO:0008006" key="3">
    <source>
        <dbReference type="Google" id="ProtNLM"/>
    </source>
</evidence>
<accession>A0A223ARB3</accession>
<gene>
    <name evidence="1" type="ORF">AXF17_02860</name>
</gene>
<dbReference type="InterPro" id="IPR010181">
    <property type="entry name" value="CGCAxxGCC_motif"/>
</dbReference>
<dbReference type="Proteomes" id="UP000214689">
    <property type="component" value="Chromosome"/>
</dbReference>
<dbReference type="OrthoDB" id="9791535at2"/>
<dbReference type="EMBL" id="CP016199">
    <property type="protein sequence ID" value="ASS37501.1"/>
    <property type="molecule type" value="Genomic_DNA"/>
</dbReference>
<keyword evidence="2" id="KW-1185">Reference proteome</keyword>
<protein>
    <recommendedName>
        <fullName evidence="3">C_GCAxxG_C_C family protein</fullName>
    </recommendedName>
</protein>
<sequence>MSKRGEFSVELKHNGHNCAQAIACTYADCVGADKDMLYSIGQGFGGGLGGMEGHCGCLSGAAMILSLKNDNKAKTAGEIRNLTKAFKDRNSTVVCKTLKGIDGGKALRSCDDCVRDVCEFIEQFLDIK</sequence>
<proteinExistence type="predicted"/>
<dbReference type="RefSeq" id="WP_094233724.1">
    <property type="nucleotide sequence ID" value="NZ_CP016199.1"/>
</dbReference>
<dbReference type="Pfam" id="PF09719">
    <property type="entry name" value="C_GCAxxG_C_C"/>
    <property type="match status" value="1"/>
</dbReference>
<reference evidence="2" key="1">
    <citation type="submission" date="2016-05" db="EMBL/GenBank/DDBJ databases">
        <authorList>
            <person name="Holder M.E."/>
            <person name="Ajami N.J."/>
            <person name="Petrosino J.F."/>
        </authorList>
    </citation>
    <scope>NUCLEOTIDE SEQUENCE [LARGE SCALE GENOMIC DNA]</scope>
    <source>
        <strain evidence="2">ATCC 700696</strain>
    </source>
</reference>
<name>A0A223ARB3_9FIRM</name>
<organism evidence="1 2">
    <name type="scientific">Mogibacterium pumilum</name>
    <dbReference type="NCBI Taxonomy" id="86332"/>
    <lineage>
        <taxon>Bacteria</taxon>
        <taxon>Bacillati</taxon>
        <taxon>Bacillota</taxon>
        <taxon>Clostridia</taxon>
        <taxon>Peptostreptococcales</taxon>
        <taxon>Anaerovoracaceae</taxon>
        <taxon>Mogibacterium</taxon>
    </lineage>
</organism>
<evidence type="ECO:0000313" key="2">
    <source>
        <dbReference type="Proteomes" id="UP000214689"/>
    </source>
</evidence>